<protein>
    <recommendedName>
        <fullName evidence="2">Autophagy-related protein 14</fullName>
    </recommendedName>
</protein>
<dbReference type="Proteomes" id="UP000281468">
    <property type="component" value="Unassembled WGS sequence"/>
</dbReference>
<gene>
    <name evidence="5" type="ORF">D0862_13514</name>
</gene>
<evidence type="ECO:0000256" key="3">
    <source>
        <dbReference type="ARBA" id="ARBA00023054"/>
    </source>
</evidence>
<comment type="caution">
    <text evidence="5">The sequence shown here is derived from an EMBL/GenBank/DDBJ whole genome shotgun (WGS) entry which is preliminary data.</text>
</comment>
<feature type="compositionally biased region" description="Basic and acidic residues" evidence="4">
    <location>
        <begin position="154"/>
        <end position="171"/>
    </location>
</feature>
<evidence type="ECO:0000256" key="2">
    <source>
        <dbReference type="ARBA" id="ARBA00013807"/>
    </source>
</evidence>
<feature type="region of interest" description="Disordered" evidence="4">
    <location>
        <begin position="534"/>
        <end position="559"/>
    </location>
</feature>
<dbReference type="GO" id="GO:0000149">
    <property type="term" value="F:SNARE binding"/>
    <property type="evidence" value="ECO:0007669"/>
    <property type="project" value="TreeGrafter"/>
</dbReference>
<keyword evidence="3" id="KW-0175">Coiled coil</keyword>
<evidence type="ECO:0000313" key="5">
    <source>
        <dbReference type="EMBL" id="RMY77646.1"/>
    </source>
</evidence>
<evidence type="ECO:0000313" key="6">
    <source>
        <dbReference type="Proteomes" id="UP000281468"/>
    </source>
</evidence>
<evidence type="ECO:0000256" key="1">
    <source>
        <dbReference type="ARBA" id="ARBA00009574"/>
    </source>
</evidence>
<evidence type="ECO:0000256" key="4">
    <source>
        <dbReference type="SAM" id="MobiDB-lite"/>
    </source>
</evidence>
<feature type="region of interest" description="Disordered" evidence="4">
    <location>
        <begin position="318"/>
        <end position="345"/>
    </location>
</feature>
<sequence length="559" mass="62600">MIRSTDHALPILSATCGQNTLAFLHEWDLNMHCSICCKAFNGYYKKDRPTCVSCTQALLFTPRVQQASALLAREKRHTHAEAILRPGNDGVLAALPEDVDWDAVTSAVQSEGVKKAQNEQQTIFARVEDITGKAQELRQQIEGYRLYLKDHKESNAQRRRDLEHERSELQKQKPRALEPLQLATRKAASRLDKVRLRTVDARALLCREAAALSGLRKTKGTDGVSQYWLGDVPIPDLRALNGKLNLEKYEMGRKGMLYQPHEVVTASMDNVCRLLGSCCHYLSVRLPAEILLPHNDFPHALIMMEKASYRQKSVPWPYKTHSQTSSPAASRLLDPQSGVSASPRSLHLNKPLRELQKEDPKAFGYFVEGASLLALDVAFLCRTQGLDVVNTFDDFCAVGRNLSQLFSSPEPQRPPLDRYTSSATTKTDVFRGKSVGNTNLGVYSHGSAHHSLAGYEGLDILSAWRLPSSSRLVDKLRSFLVNEISGAEWDFLSDKDWDEERADEMPVLVGGERKAATRQDPAMSIMTVTSHDRNNINTHNERQRGTSGWTKVRGRESNV</sequence>
<dbReference type="AlphaFoldDB" id="A0A3M7EN66"/>
<accession>A0A3M7EN66</accession>
<dbReference type="VEuPathDB" id="FungiDB:BTJ68_07486"/>
<dbReference type="PANTHER" id="PTHR15157">
    <property type="entry name" value="UV RADIATION RESISTANCE-ASSOCIATED GENE PROTEIN"/>
    <property type="match status" value="1"/>
</dbReference>
<feature type="region of interest" description="Disordered" evidence="4">
    <location>
        <begin position="154"/>
        <end position="175"/>
    </location>
</feature>
<dbReference type="EMBL" id="QWIQ01000756">
    <property type="protein sequence ID" value="RMY77646.1"/>
    <property type="molecule type" value="Genomic_DNA"/>
</dbReference>
<dbReference type="GO" id="GO:0000323">
    <property type="term" value="C:lytic vacuole"/>
    <property type="evidence" value="ECO:0007669"/>
    <property type="project" value="TreeGrafter"/>
</dbReference>
<dbReference type="InterPro" id="IPR018791">
    <property type="entry name" value="UV_resistance/autophagy_Atg14"/>
</dbReference>
<comment type="similarity">
    <text evidence="1">Belongs to the ATG14 family.</text>
</comment>
<feature type="compositionally biased region" description="Basic and acidic residues" evidence="4">
    <location>
        <begin position="534"/>
        <end position="544"/>
    </location>
</feature>
<dbReference type="PANTHER" id="PTHR15157:SF13">
    <property type="entry name" value="AUTOPHAGY-RELATED PROTEIN 14"/>
    <property type="match status" value="1"/>
</dbReference>
<name>A0A3M7EN66_HORWE</name>
<dbReference type="GO" id="GO:0032991">
    <property type="term" value="C:protein-containing complex"/>
    <property type="evidence" value="ECO:0007669"/>
    <property type="project" value="UniProtKB-ARBA"/>
</dbReference>
<organism evidence="5 6">
    <name type="scientific">Hortaea werneckii</name>
    <name type="common">Black yeast</name>
    <name type="synonym">Cladosporium werneckii</name>
    <dbReference type="NCBI Taxonomy" id="91943"/>
    <lineage>
        <taxon>Eukaryota</taxon>
        <taxon>Fungi</taxon>
        <taxon>Dikarya</taxon>
        <taxon>Ascomycota</taxon>
        <taxon>Pezizomycotina</taxon>
        <taxon>Dothideomycetes</taxon>
        <taxon>Dothideomycetidae</taxon>
        <taxon>Mycosphaerellales</taxon>
        <taxon>Teratosphaeriaceae</taxon>
        <taxon>Hortaea</taxon>
    </lineage>
</organism>
<dbReference type="GO" id="GO:0005768">
    <property type="term" value="C:endosome"/>
    <property type="evidence" value="ECO:0007669"/>
    <property type="project" value="TreeGrafter"/>
</dbReference>
<dbReference type="Pfam" id="PF10186">
    <property type="entry name" value="ATG14"/>
    <property type="match status" value="1"/>
</dbReference>
<reference evidence="5 6" key="1">
    <citation type="journal article" date="2018" name="BMC Genomics">
        <title>Genomic evidence for intraspecific hybridization in a clonal and extremely halotolerant yeast.</title>
        <authorList>
            <person name="Gostincar C."/>
            <person name="Stajich J.E."/>
            <person name="Zupancic J."/>
            <person name="Zalar P."/>
            <person name="Gunde-Cimerman N."/>
        </authorList>
    </citation>
    <scope>NUCLEOTIDE SEQUENCE [LARGE SCALE GENOMIC DNA]</scope>
    <source>
        <strain evidence="5 6">EXF-171</strain>
    </source>
</reference>
<proteinExistence type="inferred from homology"/>
<dbReference type="GO" id="GO:0035493">
    <property type="term" value="P:SNARE complex assembly"/>
    <property type="evidence" value="ECO:0007669"/>
    <property type="project" value="TreeGrafter"/>
</dbReference>